<dbReference type="OrthoDB" id="5417887at2759"/>
<organism evidence="9 10">
    <name type="scientific">Aspergillus bertholletiae</name>
    <dbReference type="NCBI Taxonomy" id="1226010"/>
    <lineage>
        <taxon>Eukaryota</taxon>
        <taxon>Fungi</taxon>
        <taxon>Dikarya</taxon>
        <taxon>Ascomycota</taxon>
        <taxon>Pezizomycotina</taxon>
        <taxon>Eurotiomycetes</taxon>
        <taxon>Eurotiomycetidae</taxon>
        <taxon>Eurotiales</taxon>
        <taxon>Aspergillaceae</taxon>
        <taxon>Aspergillus</taxon>
        <taxon>Aspergillus subgen. Circumdati</taxon>
    </lineage>
</organism>
<evidence type="ECO:0000313" key="9">
    <source>
        <dbReference type="EMBL" id="KAE8381756.1"/>
    </source>
</evidence>
<keyword evidence="2 7" id="KW-0812">Transmembrane</keyword>
<dbReference type="EMBL" id="ML736168">
    <property type="protein sequence ID" value="KAE8381756.1"/>
    <property type="molecule type" value="Genomic_DNA"/>
</dbReference>
<feature type="transmembrane region" description="Helical" evidence="7">
    <location>
        <begin position="122"/>
        <end position="145"/>
    </location>
</feature>
<dbReference type="GO" id="GO:0016020">
    <property type="term" value="C:membrane"/>
    <property type="evidence" value="ECO:0007669"/>
    <property type="project" value="UniProtKB-SubCell"/>
</dbReference>
<feature type="transmembrane region" description="Helical" evidence="7">
    <location>
        <begin position="214"/>
        <end position="233"/>
    </location>
</feature>
<dbReference type="AlphaFoldDB" id="A0A5N7BIZ0"/>
<keyword evidence="3 7" id="KW-1133">Transmembrane helix</keyword>
<keyword evidence="4 7" id="KW-0472">Membrane</keyword>
<feature type="transmembrane region" description="Helical" evidence="7">
    <location>
        <begin position="6"/>
        <end position="27"/>
    </location>
</feature>
<evidence type="ECO:0000256" key="7">
    <source>
        <dbReference type="SAM" id="Phobius"/>
    </source>
</evidence>
<name>A0A5N7BIZ0_9EURO</name>
<feature type="region of interest" description="Disordered" evidence="6">
    <location>
        <begin position="357"/>
        <end position="377"/>
    </location>
</feature>
<evidence type="ECO:0000256" key="1">
    <source>
        <dbReference type="ARBA" id="ARBA00004141"/>
    </source>
</evidence>
<evidence type="ECO:0000256" key="3">
    <source>
        <dbReference type="ARBA" id="ARBA00022989"/>
    </source>
</evidence>
<evidence type="ECO:0000256" key="6">
    <source>
        <dbReference type="SAM" id="MobiDB-lite"/>
    </source>
</evidence>
<feature type="region of interest" description="Disordered" evidence="6">
    <location>
        <begin position="285"/>
        <end position="313"/>
    </location>
</feature>
<feature type="compositionally biased region" description="Basic and acidic residues" evidence="6">
    <location>
        <begin position="360"/>
        <end position="370"/>
    </location>
</feature>
<feature type="transmembrane region" description="Helical" evidence="7">
    <location>
        <begin position="39"/>
        <end position="59"/>
    </location>
</feature>
<dbReference type="PANTHER" id="PTHR33048:SF42">
    <property type="entry name" value="INTEGRAL MEMBRANE PROTEIN"/>
    <property type="match status" value="1"/>
</dbReference>
<proteinExistence type="inferred from homology"/>
<feature type="transmembrane region" description="Helical" evidence="7">
    <location>
        <begin position="184"/>
        <end position="202"/>
    </location>
</feature>
<feature type="domain" description="Rhodopsin" evidence="8">
    <location>
        <begin position="27"/>
        <end position="278"/>
    </location>
</feature>
<dbReference type="PANTHER" id="PTHR33048">
    <property type="entry name" value="PTH11-LIKE INTEGRAL MEMBRANE PROTEIN (AFU_ORTHOLOGUE AFUA_5G11245)"/>
    <property type="match status" value="1"/>
</dbReference>
<dbReference type="Pfam" id="PF20684">
    <property type="entry name" value="Fung_rhodopsin"/>
    <property type="match status" value="1"/>
</dbReference>
<dbReference type="InterPro" id="IPR049326">
    <property type="entry name" value="Rhodopsin_dom_fungi"/>
</dbReference>
<evidence type="ECO:0000313" key="10">
    <source>
        <dbReference type="Proteomes" id="UP000326198"/>
    </source>
</evidence>
<sequence length="377" mass="42117">MSTDDQGPTILAVCWILIFVPAVIVVLRMYCKLTLNRGFGWDDIVICLSLVLLLIYTALTTRGVQMGVIGKHVYDIDDPSRTPGALKLIYIGMVICIISCVLSKTSFAITLLRIVTCTWQKVILWAIIITMNVIMWLCAICYLLQCKPTAALWDAELMPTAECWPSHIFQTIALTAGGYSLRCFLAYSGCMDFILALLPWVVLWKLQMRRREKLGIAIAMSLGVFAAVTAFIKTTKLTNVSNVADYTYACSEILIWASAETGLTIFAASIPSLRVLCVRVSSSYNRSDEPSSYAYSSSAKKGRYRRDRSGSHQRDSYYYGEEIIILPGRQDDNSTKSILDSSGIQRTQEVIVTYDQGPEENERVTKRTDILRSGAPR</sequence>
<gene>
    <name evidence="9" type="ORF">BDV26DRAFT_301028</name>
</gene>
<dbReference type="Proteomes" id="UP000326198">
    <property type="component" value="Unassembled WGS sequence"/>
</dbReference>
<evidence type="ECO:0000259" key="8">
    <source>
        <dbReference type="Pfam" id="PF20684"/>
    </source>
</evidence>
<reference evidence="9 10" key="1">
    <citation type="submission" date="2019-04" db="EMBL/GenBank/DDBJ databases">
        <title>Friends and foes A comparative genomics studyof 23 Aspergillus species from section Flavi.</title>
        <authorList>
            <consortium name="DOE Joint Genome Institute"/>
            <person name="Kjaerbolling I."/>
            <person name="Vesth T."/>
            <person name="Frisvad J.C."/>
            <person name="Nybo J.L."/>
            <person name="Theobald S."/>
            <person name="Kildgaard S."/>
            <person name="Isbrandt T."/>
            <person name="Kuo A."/>
            <person name="Sato A."/>
            <person name="Lyhne E.K."/>
            <person name="Kogle M.E."/>
            <person name="Wiebenga A."/>
            <person name="Kun R.S."/>
            <person name="Lubbers R.J."/>
            <person name="Makela M.R."/>
            <person name="Barry K."/>
            <person name="Chovatia M."/>
            <person name="Clum A."/>
            <person name="Daum C."/>
            <person name="Haridas S."/>
            <person name="He G."/>
            <person name="LaButti K."/>
            <person name="Lipzen A."/>
            <person name="Mondo S."/>
            <person name="Riley R."/>
            <person name="Salamov A."/>
            <person name="Simmons B.A."/>
            <person name="Magnuson J.K."/>
            <person name="Henrissat B."/>
            <person name="Mortensen U.H."/>
            <person name="Larsen T.O."/>
            <person name="Devries R.P."/>
            <person name="Grigoriev I.V."/>
            <person name="Machida M."/>
            <person name="Baker S.E."/>
            <person name="Andersen M.R."/>
        </authorList>
    </citation>
    <scope>NUCLEOTIDE SEQUENCE [LARGE SCALE GENOMIC DNA]</scope>
    <source>
        <strain evidence="9 10">IBT 29228</strain>
    </source>
</reference>
<protein>
    <recommendedName>
        <fullName evidence="8">Rhodopsin domain-containing protein</fullName>
    </recommendedName>
</protein>
<evidence type="ECO:0000256" key="5">
    <source>
        <dbReference type="ARBA" id="ARBA00038359"/>
    </source>
</evidence>
<comment type="similarity">
    <text evidence="5">Belongs to the SAT4 family.</text>
</comment>
<feature type="transmembrane region" description="Helical" evidence="7">
    <location>
        <begin position="88"/>
        <end position="115"/>
    </location>
</feature>
<evidence type="ECO:0000256" key="4">
    <source>
        <dbReference type="ARBA" id="ARBA00023136"/>
    </source>
</evidence>
<accession>A0A5N7BIZ0</accession>
<comment type="subcellular location">
    <subcellularLocation>
        <location evidence="1">Membrane</location>
        <topology evidence="1">Multi-pass membrane protein</topology>
    </subcellularLocation>
</comment>
<dbReference type="InterPro" id="IPR052337">
    <property type="entry name" value="SAT4-like"/>
</dbReference>
<keyword evidence="10" id="KW-1185">Reference proteome</keyword>
<evidence type="ECO:0000256" key="2">
    <source>
        <dbReference type="ARBA" id="ARBA00022692"/>
    </source>
</evidence>
<feature type="transmembrane region" description="Helical" evidence="7">
    <location>
        <begin position="253"/>
        <end position="277"/>
    </location>
</feature>